<name>B9T914_RICCO</name>
<reference evidence="3" key="1">
    <citation type="journal article" date="2010" name="Nat. Biotechnol.">
        <title>Draft genome sequence of the oilseed species Ricinus communis.</title>
        <authorList>
            <person name="Chan A.P."/>
            <person name="Crabtree J."/>
            <person name="Zhao Q."/>
            <person name="Lorenzi H."/>
            <person name="Orvis J."/>
            <person name="Puiu D."/>
            <person name="Melake-Berhan A."/>
            <person name="Jones K.M."/>
            <person name="Redman J."/>
            <person name="Chen G."/>
            <person name="Cahoon E.B."/>
            <person name="Gedil M."/>
            <person name="Stanke M."/>
            <person name="Haas B.J."/>
            <person name="Wortman J.R."/>
            <person name="Fraser-Liggett C.M."/>
            <person name="Ravel J."/>
            <person name="Rabinowicz P.D."/>
        </authorList>
    </citation>
    <scope>NUCLEOTIDE SEQUENCE [LARGE SCALE GENOMIC DNA]</scope>
    <source>
        <strain evidence="3">cv. Hale</strain>
    </source>
</reference>
<keyword evidence="3" id="KW-1185">Reference proteome</keyword>
<dbReference type="Proteomes" id="UP000008311">
    <property type="component" value="Unassembled WGS sequence"/>
</dbReference>
<organism evidence="2 3">
    <name type="scientific">Ricinus communis</name>
    <name type="common">Castor bean</name>
    <dbReference type="NCBI Taxonomy" id="3988"/>
    <lineage>
        <taxon>Eukaryota</taxon>
        <taxon>Viridiplantae</taxon>
        <taxon>Streptophyta</taxon>
        <taxon>Embryophyta</taxon>
        <taxon>Tracheophyta</taxon>
        <taxon>Spermatophyta</taxon>
        <taxon>Magnoliopsida</taxon>
        <taxon>eudicotyledons</taxon>
        <taxon>Gunneridae</taxon>
        <taxon>Pentapetalae</taxon>
        <taxon>rosids</taxon>
        <taxon>fabids</taxon>
        <taxon>Malpighiales</taxon>
        <taxon>Euphorbiaceae</taxon>
        <taxon>Acalyphoideae</taxon>
        <taxon>Acalypheae</taxon>
        <taxon>Ricinus</taxon>
    </lineage>
</organism>
<accession>B9T914</accession>
<feature type="non-terminal residue" evidence="2">
    <location>
        <position position="1"/>
    </location>
</feature>
<gene>
    <name evidence="2" type="ORF">RCOM_0374720</name>
</gene>
<evidence type="ECO:0000313" key="2">
    <source>
        <dbReference type="EMBL" id="EEF27650.1"/>
    </source>
</evidence>
<protein>
    <submittedName>
        <fullName evidence="2">Uncharacterized protein</fullName>
    </submittedName>
</protein>
<feature type="non-terminal residue" evidence="2">
    <location>
        <position position="354"/>
    </location>
</feature>
<proteinExistence type="predicted"/>
<dbReference type="InParanoid" id="B9T914"/>
<evidence type="ECO:0000313" key="3">
    <source>
        <dbReference type="Proteomes" id="UP000008311"/>
    </source>
</evidence>
<feature type="region of interest" description="Disordered" evidence="1">
    <location>
        <begin position="83"/>
        <end position="123"/>
    </location>
</feature>
<dbReference type="AlphaFoldDB" id="B9T914"/>
<evidence type="ECO:0000256" key="1">
    <source>
        <dbReference type="SAM" id="MobiDB-lite"/>
    </source>
</evidence>
<feature type="region of interest" description="Disordered" evidence="1">
    <location>
        <begin position="1"/>
        <end position="24"/>
    </location>
</feature>
<sequence length="354" mass="39292">RAAQEEQHRHDQAADEERDAPAPRADRVRAHHLVQAEAQRRRHHHRHLLAGRLPADVKALVARRRHLGQVHRHAAQLHAGRETLQQAAGQHQRRRQVADGGVARHAGDQQRAHGHQRQPSSVKSRCLFDQSYRGITMRRTAAAVLIPALFALSALSPSAQAADSTRALPSFIAINAKGAFAMTVEDPRITITMPSLSRVKVEGAGETLLNNLNTDRLDIGYQGAGRLAQRLADVAQHDAPGGRRRRHLVVMAAAGQRHHFRRVAGRLRAARVILADTQRRNRVQLAVDQHRAHAGRQHLGRRGVAEDVGTRGAGHAGQLRHVAPRARRRPLRQMAAGRMPHQHHARQVQMVLGR</sequence>
<dbReference type="EMBL" id="EQ975271">
    <property type="protein sequence ID" value="EEF27650.1"/>
    <property type="molecule type" value="Genomic_DNA"/>
</dbReference>